<gene>
    <name evidence="7" type="ORF">ENV67_01250</name>
</gene>
<dbReference type="GO" id="GO:0043190">
    <property type="term" value="C:ATP-binding cassette (ABC) transporter complex"/>
    <property type="evidence" value="ECO:0007669"/>
    <property type="project" value="TreeGrafter"/>
</dbReference>
<organism evidence="7">
    <name type="scientific">candidate division WOR-3 bacterium</name>
    <dbReference type="NCBI Taxonomy" id="2052148"/>
    <lineage>
        <taxon>Bacteria</taxon>
        <taxon>Bacteria division WOR-3</taxon>
    </lineage>
</organism>
<dbReference type="EMBL" id="DTHG01000015">
    <property type="protein sequence ID" value="HGW91153.1"/>
    <property type="molecule type" value="Genomic_DNA"/>
</dbReference>
<comment type="caution">
    <text evidence="7">The sequence shown here is derived from an EMBL/GenBank/DDBJ whole genome shotgun (WGS) entry which is preliminary data.</text>
</comment>
<keyword evidence="3 6" id="KW-0812">Transmembrane</keyword>
<evidence type="ECO:0000256" key="3">
    <source>
        <dbReference type="ARBA" id="ARBA00022692"/>
    </source>
</evidence>
<reference evidence="7" key="1">
    <citation type="journal article" date="2020" name="mSystems">
        <title>Genome- and Community-Level Interaction Insights into Carbon Utilization and Element Cycling Functions of Hydrothermarchaeota in Hydrothermal Sediment.</title>
        <authorList>
            <person name="Zhou Z."/>
            <person name="Liu Y."/>
            <person name="Xu W."/>
            <person name="Pan J."/>
            <person name="Luo Z.H."/>
            <person name="Li M."/>
        </authorList>
    </citation>
    <scope>NUCLEOTIDE SEQUENCE [LARGE SCALE GENOMIC DNA]</scope>
    <source>
        <strain evidence="7">SpSt-780</strain>
    </source>
</reference>
<dbReference type="PANTHER" id="PTHR33529">
    <property type="entry name" value="SLR0882 PROTEIN-RELATED"/>
    <property type="match status" value="1"/>
</dbReference>
<feature type="transmembrane region" description="Helical" evidence="6">
    <location>
        <begin position="273"/>
        <end position="295"/>
    </location>
</feature>
<feature type="transmembrane region" description="Helical" evidence="6">
    <location>
        <begin position="105"/>
        <end position="124"/>
    </location>
</feature>
<feature type="transmembrane region" description="Helical" evidence="6">
    <location>
        <begin position="52"/>
        <end position="79"/>
    </location>
</feature>
<keyword evidence="4 6" id="KW-1133">Transmembrane helix</keyword>
<evidence type="ECO:0000313" key="7">
    <source>
        <dbReference type="EMBL" id="HGW91153.1"/>
    </source>
</evidence>
<dbReference type="PANTHER" id="PTHR33529:SF8">
    <property type="entry name" value="PERMEASE, YJGP_YJGQ FAMILY"/>
    <property type="match status" value="1"/>
</dbReference>
<evidence type="ECO:0000256" key="5">
    <source>
        <dbReference type="ARBA" id="ARBA00023136"/>
    </source>
</evidence>
<comment type="subcellular location">
    <subcellularLocation>
        <location evidence="1">Cell membrane</location>
        <topology evidence="1">Multi-pass membrane protein</topology>
    </subcellularLocation>
</comment>
<evidence type="ECO:0000256" key="2">
    <source>
        <dbReference type="ARBA" id="ARBA00022475"/>
    </source>
</evidence>
<keyword evidence="2" id="KW-1003">Cell membrane</keyword>
<feature type="transmembrane region" description="Helical" evidence="6">
    <location>
        <begin position="335"/>
        <end position="355"/>
    </location>
</feature>
<evidence type="ECO:0000256" key="4">
    <source>
        <dbReference type="ARBA" id="ARBA00022989"/>
    </source>
</evidence>
<dbReference type="AlphaFoldDB" id="A0A7C4U693"/>
<name>A0A7C4U693_UNCW3</name>
<feature type="transmembrane region" description="Helical" evidence="6">
    <location>
        <begin position="302"/>
        <end position="323"/>
    </location>
</feature>
<feature type="transmembrane region" description="Helical" evidence="6">
    <location>
        <begin position="12"/>
        <end position="32"/>
    </location>
</feature>
<dbReference type="InterPro" id="IPR005495">
    <property type="entry name" value="LptG/LptF_permease"/>
</dbReference>
<sequence length="358" mass="42569">MGNKRIERYILKNFLLSIVFTLSGIVFIYIIVDFFEMIGIYIDRKVHFLKLVVYYLFFSPSLMILVLPLVFLLSVYFSLGRLTKNNEILAMNSLGISPLQIYKPIFFYSFILYIFFAIFNSYVVPFSTHKKSQWWRKEILGSEYSPSAYRYRNVSMITESGWHLYVENIYKNEMSNIDLIKIKDGKVKKRIIAKKGVYNEKWEFQEVYIREFKDDEEDFKSYPVYYPDFLKEKPEEIVKRRETPEEMNSLILYKYIKSMTKKGFPMEKETIELFLRFTYTMISLILLLYGCPLAVEAKKRGLSYGLGWGLFISFFFWGIVQYFRALGLKGVISPFISSFLPIIIFFIIGIIIMILKQR</sequence>
<protein>
    <submittedName>
        <fullName evidence="7">YjgP/YjgQ family permease</fullName>
    </submittedName>
</protein>
<dbReference type="GO" id="GO:0015920">
    <property type="term" value="P:lipopolysaccharide transport"/>
    <property type="evidence" value="ECO:0007669"/>
    <property type="project" value="TreeGrafter"/>
</dbReference>
<accession>A0A7C4U693</accession>
<evidence type="ECO:0000256" key="1">
    <source>
        <dbReference type="ARBA" id="ARBA00004651"/>
    </source>
</evidence>
<proteinExistence type="predicted"/>
<keyword evidence="5 6" id="KW-0472">Membrane</keyword>
<evidence type="ECO:0000256" key="6">
    <source>
        <dbReference type="SAM" id="Phobius"/>
    </source>
</evidence>
<dbReference type="Pfam" id="PF03739">
    <property type="entry name" value="LptF_LptG"/>
    <property type="match status" value="1"/>
</dbReference>